<accession>A0A9D1NNB4</accession>
<sequence length="496" mass="55512">MLEEEIRELIEKVRRQQCESQCVEVKSAAKGCPERLYDTLSAFANQDDGGVILFGLDESQGFAKVGVYDAQSLQTRLAEAGEEMTPIVRPVVSIYVEEGKQFVVAEIPPLDVSERPCFKTARGRLKGAFIRVGEADKPMSEYEVYSYEAYRRQTHDELRPLPDVTEALIDETLVEAYLALRQQGRTNFAAAMTREQLWSTMGLLREGKFTMLALLLFGCYPQATFPQLGIVACRVAGEAMGGLGENGERFLDSVRIEGRLPEMLEGALAFAKRNMRTAIHVSPQTGTREDRDEYPLDALRESILNALVHRDYSVYTENQPICLTFFSNRVEIQNPGGLYGRLTLDQLGKTQPDTRNPALVVAMETLGQTENRYSGIPRIRRAMAEAGLPEPCFDDTRERFRVTLYNRVLEPGLGVESGKKHEARSESALLAFCATPRTKQEIAAFLGIASIGYALRRYVSPLVEKGVLVMAFPETPRSRKQRYQARSAVDGDRALQ</sequence>
<dbReference type="InterPro" id="IPR038475">
    <property type="entry name" value="RecG_C_sf"/>
</dbReference>
<proteinExistence type="predicted"/>
<dbReference type="AlphaFoldDB" id="A0A9D1NNB4"/>
<organism evidence="3 4">
    <name type="scientific">Candidatus Spyradenecus faecavium</name>
    <dbReference type="NCBI Taxonomy" id="2840947"/>
    <lineage>
        <taxon>Bacteria</taxon>
        <taxon>Pseudomonadati</taxon>
        <taxon>Lentisphaerota</taxon>
        <taxon>Lentisphaeria</taxon>
        <taxon>Lentisphaerales</taxon>
        <taxon>Lentisphaeraceae</taxon>
        <taxon>Lentisphaeraceae incertae sedis</taxon>
        <taxon>Candidatus Spyradenecus</taxon>
    </lineage>
</organism>
<dbReference type="InterPro" id="IPR049514">
    <property type="entry name" value="Fic-like_C"/>
</dbReference>
<evidence type="ECO:0000313" key="4">
    <source>
        <dbReference type="Proteomes" id="UP000886845"/>
    </source>
</evidence>
<dbReference type="Gene3D" id="3.30.950.30">
    <property type="entry name" value="Schlafen, AAA domain"/>
    <property type="match status" value="1"/>
</dbReference>
<dbReference type="PANTHER" id="PTHR30595:SF6">
    <property type="entry name" value="SCHLAFEN ALBA-2 DOMAIN-CONTAINING PROTEIN"/>
    <property type="match status" value="1"/>
</dbReference>
<comment type="caution">
    <text evidence="3">The sequence shown here is derived from an EMBL/GenBank/DDBJ whole genome shotgun (WGS) entry which is preliminary data.</text>
</comment>
<dbReference type="InterPro" id="IPR038461">
    <property type="entry name" value="Schlafen_AlbA_2_dom_sf"/>
</dbReference>
<evidence type="ECO:0000259" key="2">
    <source>
        <dbReference type="Pfam" id="PF21247"/>
    </source>
</evidence>
<dbReference type="PANTHER" id="PTHR30595">
    <property type="entry name" value="GLPR-RELATED TRANSCRIPTIONAL REPRESSOR"/>
    <property type="match status" value="1"/>
</dbReference>
<protein>
    <submittedName>
        <fullName evidence="3">DNA binding domain-containing protein</fullName>
    </submittedName>
</protein>
<name>A0A9D1NNB4_9BACT</name>
<dbReference type="InterPro" id="IPR007421">
    <property type="entry name" value="Schlafen_AlbA_2_dom"/>
</dbReference>
<evidence type="ECO:0000313" key="3">
    <source>
        <dbReference type="EMBL" id="HIV09859.1"/>
    </source>
</evidence>
<evidence type="ECO:0000259" key="1">
    <source>
        <dbReference type="Pfam" id="PF04326"/>
    </source>
</evidence>
<dbReference type="Pfam" id="PF04326">
    <property type="entry name" value="SLFN_AlbA_2"/>
    <property type="match status" value="1"/>
</dbReference>
<feature type="domain" description="Schlafen AlbA-2" evidence="1">
    <location>
        <begin position="19"/>
        <end position="140"/>
    </location>
</feature>
<reference evidence="3" key="2">
    <citation type="journal article" date="2021" name="PeerJ">
        <title>Extensive microbial diversity within the chicken gut microbiome revealed by metagenomics and culture.</title>
        <authorList>
            <person name="Gilroy R."/>
            <person name="Ravi A."/>
            <person name="Getino M."/>
            <person name="Pursley I."/>
            <person name="Horton D.L."/>
            <person name="Alikhan N.F."/>
            <person name="Baker D."/>
            <person name="Gharbi K."/>
            <person name="Hall N."/>
            <person name="Watson M."/>
            <person name="Adriaenssens E.M."/>
            <person name="Foster-Nyarko E."/>
            <person name="Jarju S."/>
            <person name="Secka A."/>
            <person name="Antonio M."/>
            <person name="Oren A."/>
            <person name="Chaudhuri R.R."/>
            <person name="La Ragione R."/>
            <person name="Hildebrand F."/>
            <person name="Pallen M.J."/>
        </authorList>
    </citation>
    <scope>NUCLEOTIDE SEQUENCE</scope>
    <source>
        <strain evidence="3">35461</strain>
    </source>
</reference>
<feature type="domain" description="Filamentation induced by cAMP protein Fic-like C-terminal" evidence="2">
    <location>
        <begin position="435"/>
        <end position="484"/>
    </location>
</feature>
<dbReference type="Pfam" id="PF21247">
    <property type="entry name" value="Fic-like_C"/>
    <property type="match status" value="1"/>
</dbReference>
<reference evidence="3" key="1">
    <citation type="submission" date="2020-10" db="EMBL/GenBank/DDBJ databases">
        <authorList>
            <person name="Gilroy R."/>
        </authorList>
    </citation>
    <scope>NUCLEOTIDE SEQUENCE</scope>
    <source>
        <strain evidence="3">35461</strain>
    </source>
</reference>
<dbReference type="Proteomes" id="UP000886845">
    <property type="component" value="Unassembled WGS sequence"/>
</dbReference>
<dbReference type="Pfam" id="PF13749">
    <property type="entry name" value="HATPase_c_4"/>
    <property type="match status" value="1"/>
</dbReference>
<gene>
    <name evidence="3" type="ORF">IAC79_07085</name>
</gene>
<dbReference type="Gene3D" id="3.30.565.60">
    <property type="match status" value="1"/>
</dbReference>
<dbReference type="EMBL" id="DVOR01000228">
    <property type="protein sequence ID" value="HIV09859.1"/>
    <property type="molecule type" value="Genomic_DNA"/>
</dbReference>